<evidence type="ECO:0000256" key="3">
    <source>
        <dbReference type="ARBA" id="ARBA00022729"/>
    </source>
</evidence>
<evidence type="ECO:0000256" key="5">
    <source>
        <dbReference type="ARBA" id="ARBA00023136"/>
    </source>
</evidence>
<evidence type="ECO:0000256" key="4">
    <source>
        <dbReference type="ARBA" id="ARBA00022989"/>
    </source>
</evidence>
<feature type="signal peptide" evidence="7">
    <location>
        <begin position="1"/>
        <end position="18"/>
    </location>
</feature>
<evidence type="ECO:0000259" key="8">
    <source>
        <dbReference type="PROSITE" id="PS51212"/>
    </source>
</evidence>
<dbReference type="PROSITE" id="PS51212">
    <property type="entry name" value="WSC"/>
    <property type="match status" value="1"/>
</dbReference>
<comment type="caution">
    <text evidence="9">The sequence shown here is derived from an EMBL/GenBank/DDBJ whole genome shotgun (WGS) entry which is preliminary data.</text>
</comment>
<dbReference type="Proteomes" id="UP000243797">
    <property type="component" value="Unassembled WGS sequence"/>
</dbReference>
<sequence>MYSTTLLPLLLFTTSSLALSPLPKDWSSLGCYPLPVSINPVTEPTLSLPTSMTQTLCLNFCTKKGYPLAALTNKGKCNCTKDLFKNSRQLKATRCGAKCPGNDQETCGGRRAVSLFVRAGTPRTGQTTTASEAAAATTTSMASEGSAASTVQVASRLAWS</sequence>
<dbReference type="InterPro" id="IPR002889">
    <property type="entry name" value="WSC_carb-bd"/>
</dbReference>
<keyword evidence="10" id="KW-1185">Reference proteome</keyword>
<evidence type="ECO:0000256" key="6">
    <source>
        <dbReference type="ARBA" id="ARBA00023180"/>
    </source>
</evidence>
<keyword evidence="4" id="KW-1133">Transmembrane helix</keyword>
<dbReference type="OrthoDB" id="5985073at2759"/>
<dbReference type="InterPro" id="IPR051836">
    <property type="entry name" value="Kremen_rcpt"/>
</dbReference>
<dbReference type="AlphaFoldDB" id="A0A2K1R0P4"/>
<dbReference type="PANTHER" id="PTHR24269">
    <property type="entry name" value="KREMEN PROTEIN"/>
    <property type="match status" value="1"/>
</dbReference>
<dbReference type="InParanoid" id="A0A2K1R0P4"/>
<accession>A0A2K1R0P4</accession>
<protein>
    <submittedName>
        <fullName evidence="9">Kremen protein 1</fullName>
    </submittedName>
</protein>
<evidence type="ECO:0000256" key="1">
    <source>
        <dbReference type="ARBA" id="ARBA00004167"/>
    </source>
</evidence>
<keyword evidence="5" id="KW-0472">Membrane</keyword>
<gene>
    <name evidence="9" type="ORF">CAC42_2777</name>
</gene>
<reference evidence="9 10" key="1">
    <citation type="submission" date="2017-06" db="EMBL/GenBank/DDBJ databases">
        <title>Draft genome sequence of a variant of Elsinoe murrayae.</title>
        <authorList>
            <person name="Cheng Q."/>
        </authorList>
    </citation>
    <scope>NUCLEOTIDE SEQUENCE [LARGE SCALE GENOMIC DNA]</scope>
    <source>
        <strain evidence="9 10">CQ-2017a</strain>
    </source>
</reference>
<feature type="chain" id="PRO_5014400860" evidence="7">
    <location>
        <begin position="19"/>
        <end position="160"/>
    </location>
</feature>
<dbReference type="PANTHER" id="PTHR24269:SF16">
    <property type="entry name" value="PROTEIN SLG1"/>
    <property type="match status" value="1"/>
</dbReference>
<dbReference type="EMBL" id="NKHZ01000017">
    <property type="protein sequence ID" value="PNS20846.1"/>
    <property type="molecule type" value="Genomic_DNA"/>
</dbReference>
<evidence type="ECO:0000313" key="10">
    <source>
        <dbReference type="Proteomes" id="UP000243797"/>
    </source>
</evidence>
<feature type="domain" description="WSC" evidence="8">
    <location>
        <begin position="25"/>
        <end position="119"/>
    </location>
</feature>
<keyword evidence="3 7" id="KW-0732">Signal</keyword>
<organism evidence="9 10">
    <name type="scientific">Sphaceloma murrayae</name>
    <dbReference type="NCBI Taxonomy" id="2082308"/>
    <lineage>
        <taxon>Eukaryota</taxon>
        <taxon>Fungi</taxon>
        <taxon>Dikarya</taxon>
        <taxon>Ascomycota</taxon>
        <taxon>Pezizomycotina</taxon>
        <taxon>Dothideomycetes</taxon>
        <taxon>Dothideomycetidae</taxon>
        <taxon>Myriangiales</taxon>
        <taxon>Elsinoaceae</taxon>
        <taxon>Sphaceloma</taxon>
    </lineage>
</organism>
<dbReference type="GO" id="GO:0005886">
    <property type="term" value="C:plasma membrane"/>
    <property type="evidence" value="ECO:0007669"/>
    <property type="project" value="TreeGrafter"/>
</dbReference>
<dbReference type="Pfam" id="PF01822">
    <property type="entry name" value="WSC"/>
    <property type="match status" value="1"/>
</dbReference>
<evidence type="ECO:0000256" key="7">
    <source>
        <dbReference type="SAM" id="SignalP"/>
    </source>
</evidence>
<comment type="subcellular location">
    <subcellularLocation>
        <location evidence="1">Membrane</location>
        <topology evidence="1">Single-pass membrane protein</topology>
    </subcellularLocation>
</comment>
<evidence type="ECO:0000256" key="2">
    <source>
        <dbReference type="ARBA" id="ARBA00022692"/>
    </source>
</evidence>
<keyword evidence="6" id="KW-0325">Glycoprotein</keyword>
<dbReference type="SMART" id="SM00321">
    <property type="entry name" value="WSC"/>
    <property type="match status" value="1"/>
</dbReference>
<proteinExistence type="predicted"/>
<keyword evidence="2" id="KW-0812">Transmembrane</keyword>
<evidence type="ECO:0000313" key="9">
    <source>
        <dbReference type="EMBL" id="PNS20846.1"/>
    </source>
</evidence>
<name>A0A2K1R0P4_9PEZI</name>